<dbReference type="AlphaFoldDB" id="A0A8E2FAN3"/>
<organism evidence="1 2">
    <name type="scientific">Glonium stellatum</name>
    <dbReference type="NCBI Taxonomy" id="574774"/>
    <lineage>
        <taxon>Eukaryota</taxon>
        <taxon>Fungi</taxon>
        <taxon>Dikarya</taxon>
        <taxon>Ascomycota</taxon>
        <taxon>Pezizomycotina</taxon>
        <taxon>Dothideomycetes</taxon>
        <taxon>Pleosporomycetidae</taxon>
        <taxon>Gloniales</taxon>
        <taxon>Gloniaceae</taxon>
        <taxon>Glonium</taxon>
    </lineage>
</organism>
<proteinExistence type="predicted"/>
<accession>A0A8E2FAN3</accession>
<name>A0A8E2FAN3_9PEZI</name>
<keyword evidence="2" id="KW-1185">Reference proteome</keyword>
<evidence type="ECO:0000313" key="1">
    <source>
        <dbReference type="EMBL" id="OCL13672.1"/>
    </source>
</evidence>
<dbReference type="OrthoDB" id="2992173at2759"/>
<gene>
    <name evidence="1" type="ORF">AOQ84DRAFT_359554</name>
</gene>
<protein>
    <submittedName>
        <fullName evidence="1">Uncharacterized protein</fullName>
    </submittedName>
</protein>
<dbReference type="EMBL" id="KV748684">
    <property type="protein sequence ID" value="OCL13672.1"/>
    <property type="molecule type" value="Genomic_DNA"/>
</dbReference>
<evidence type="ECO:0000313" key="2">
    <source>
        <dbReference type="Proteomes" id="UP000250140"/>
    </source>
</evidence>
<reference evidence="1 2" key="1">
    <citation type="journal article" date="2016" name="Nat. Commun.">
        <title>Ectomycorrhizal ecology is imprinted in the genome of the dominant symbiotic fungus Cenococcum geophilum.</title>
        <authorList>
            <consortium name="DOE Joint Genome Institute"/>
            <person name="Peter M."/>
            <person name="Kohler A."/>
            <person name="Ohm R.A."/>
            <person name="Kuo A."/>
            <person name="Krutzmann J."/>
            <person name="Morin E."/>
            <person name="Arend M."/>
            <person name="Barry K.W."/>
            <person name="Binder M."/>
            <person name="Choi C."/>
            <person name="Clum A."/>
            <person name="Copeland A."/>
            <person name="Grisel N."/>
            <person name="Haridas S."/>
            <person name="Kipfer T."/>
            <person name="LaButti K."/>
            <person name="Lindquist E."/>
            <person name="Lipzen A."/>
            <person name="Maire R."/>
            <person name="Meier B."/>
            <person name="Mihaltcheva S."/>
            <person name="Molinier V."/>
            <person name="Murat C."/>
            <person name="Poggeler S."/>
            <person name="Quandt C.A."/>
            <person name="Sperisen C."/>
            <person name="Tritt A."/>
            <person name="Tisserant E."/>
            <person name="Crous P.W."/>
            <person name="Henrissat B."/>
            <person name="Nehls U."/>
            <person name="Egli S."/>
            <person name="Spatafora J.W."/>
            <person name="Grigoriev I.V."/>
            <person name="Martin F.M."/>
        </authorList>
    </citation>
    <scope>NUCLEOTIDE SEQUENCE [LARGE SCALE GENOMIC DNA]</scope>
    <source>
        <strain evidence="1 2">CBS 207.34</strain>
    </source>
</reference>
<dbReference type="Proteomes" id="UP000250140">
    <property type="component" value="Unassembled WGS sequence"/>
</dbReference>
<sequence>MFFLPDATFYHEVRVGGPTGSNAGGKWLPFNPPATPSTRTAQLDELIALLTNPEALEAQNTLSNLPTNIAADLAQYSFPFKIGDADRPFDGVVNYWHSDNTRQASQ</sequence>